<comment type="caution">
    <text evidence="2">The sequence shown here is derived from an EMBL/GenBank/DDBJ whole genome shotgun (WGS) entry which is preliminary data.</text>
</comment>
<feature type="region of interest" description="Disordered" evidence="1">
    <location>
        <begin position="86"/>
        <end position="116"/>
    </location>
</feature>
<reference evidence="2 3" key="1">
    <citation type="submission" date="2022-11" db="EMBL/GenBank/DDBJ databases">
        <title>Minimal conservation of predation-associated metabolite biosynthetic gene clusters underscores biosynthetic potential of Myxococcota including descriptions for ten novel species: Archangium lansinium sp. nov., Myxococcus landrumus sp. nov., Nannocystis bai.</title>
        <authorList>
            <person name="Ahearne A."/>
            <person name="Stevens C."/>
            <person name="Phillips K."/>
        </authorList>
    </citation>
    <scope>NUCLEOTIDE SEQUENCE [LARGE SCALE GENOMIC DNA]</scope>
    <source>
        <strain evidence="2 3">MIWBW</strain>
    </source>
</reference>
<sequence>MGWHLLKADPTVKALDMSFAPGTRWACDLAAEDLLDCRVHGSTPSPQVAGVKGQSPYIQLFEKGVSPEGYHGLLYVGELTASRPATAPTAIPVRSQDTTPSSPTATPKPPSKSWNP</sequence>
<dbReference type="RefSeq" id="WP_267535786.1">
    <property type="nucleotide sequence ID" value="NZ_JAPNKA010000001.1"/>
</dbReference>
<proteinExistence type="predicted"/>
<dbReference type="Proteomes" id="UP001207654">
    <property type="component" value="Unassembled WGS sequence"/>
</dbReference>
<protein>
    <submittedName>
        <fullName evidence="2">Uncharacterized protein</fullName>
    </submittedName>
</protein>
<name>A0ABT4A7K5_9BACT</name>
<dbReference type="EMBL" id="JAPNKA010000001">
    <property type="protein sequence ID" value="MCY1076927.1"/>
    <property type="molecule type" value="Genomic_DNA"/>
</dbReference>
<keyword evidence="3" id="KW-1185">Reference proteome</keyword>
<accession>A0ABT4A7K5</accession>
<evidence type="ECO:0000256" key="1">
    <source>
        <dbReference type="SAM" id="MobiDB-lite"/>
    </source>
</evidence>
<gene>
    <name evidence="2" type="ORF">OV287_20820</name>
</gene>
<feature type="compositionally biased region" description="Low complexity" evidence="1">
    <location>
        <begin position="98"/>
        <end position="116"/>
    </location>
</feature>
<organism evidence="2 3">
    <name type="scientific">Archangium lansingense</name>
    <dbReference type="NCBI Taxonomy" id="2995310"/>
    <lineage>
        <taxon>Bacteria</taxon>
        <taxon>Pseudomonadati</taxon>
        <taxon>Myxococcota</taxon>
        <taxon>Myxococcia</taxon>
        <taxon>Myxococcales</taxon>
        <taxon>Cystobacterineae</taxon>
        <taxon>Archangiaceae</taxon>
        <taxon>Archangium</taxon>
    </lineage>
</organism>
<evidence type="ECO:0000313" key="2">
    <source>
        <dbReference type="EMBL" id="MCY1076927.1"/>
    </source>
</evidence>
<evidence type="ECO:0000313" key="3">
    <source>
        <dbReference type="Proteomes" id="UP001207654"/>
    </source>
</evidence>